<dbReference type="Proteomes" id="UP000552954">
    <property type="component" value="Unassembled WGS sequence"/>
</dbReference>
<dbReference type="PANTHER" id="PTHR34977">
    <property type="entry name" value="UPF0337 PROTEIN YJBJ"/>
    <property type="match status" value="1"/>
</dbReference>
<dbReference type="Pfam" id="PF05532">
    <property type="entry name" value="CsbD"/>
    <property type="match status" value="1"/>
</dbReference>
<dbReference type="InterPro" id="IPR036629">
    <property type="entry name" value="YjbJ_sf"/>
</dbReference>
<reference evidence="4 5" key="1">
    <citation type="submission" date="2020-05" db="EMBL/GenBank/DDBJ databases">
        <authorList>
            <person name="Khan S.A."/>
            <person name="Jeon C.O."/>
            <person name="Chun B.H."/>
        </authorList>
    </citation>
    <scope>NUCLEOTIDE SEQUENCE [LARGE SCALE GENOMIC DNA]</scope>
    <source>
        <strain evidence="4 5">B156</strain>
    </source>
</reference>
<reference evidence="4 5" key="2">
    <citation type="submission" date="2020-06" db="EMBL/GenBank/DDBJ databases">
        <title>Ramlibacter rhizophilus sp. nov., isolated from rhizosphere soil of national flower Mugunghwa from South Korea.</title>
        <authorList>
            <person name="Zheng-Fei Y."/>
            <person name="Huan T."/>
        </authorList>
    </citation>
    <scope>NUCLEOTIDE SEQUENCE [LARGE SCALE GENOMIC DNA]</scope>
    <source>
        <strain evidence="4 5">B156</strain>
    </source>
</reference>
<sequence>MNQDRIQGRWKQLKGKVKEQWGKLTDDDLDVIAGRRDQLLGRIQQRHGLARDEADRQVSSWEQSNPDFALEASPKDSHRASEKVRPTDKPR</sequence>
<comment type="similarity">
    <text evidence="1">Belongs to the UPF0337 (CsbD) family.</text>
</comment>
<keyword evidence="5" id="KW-1185">Reference proteome</keyword>
<feature type="domain" description="CsbD-like" evidence="3">
    <location>
        <begin position="4"/>
        <end position="55"/>
    </location>
</feature>
<dbReference type="RefSeq" id="WP_171556998.1">
    <property type="nucleotide sequence ID" value="NZ_JABFCS010000001.1"/>
</dbReference>
<comment type="caution">
    <text evidence="4">The sequence shown here is derived from an EMBL/GenBank/DDBJ whole genome shotgun (WGS) entry which is preliminary data.</text>
</comment>
<evidence type="ECO:0000313" key="5">
    <source>
        <dbReference type="Proteomes" id="UP000552954"/>
    </source>
</evidence>
<evidence type="ECO:0000256" key="2">
    <source>
        <dbReference type="SAM" id="MobiDB-lite"/>
    </source>
</evidence>
<proteinExistence type="inferred from homology"/>
<feature type="compositionally biased region" description="Polar residues" evidence="2">
    <location>
        <begin position="57"/>
        <end position="66"/>
    </location>
</feature>
<protein>
    <submittedName>
        <fullName evidence="4">CsbD family protein</fullName>
    </submittedName>
</protein>
<dbReference type="Gene3D" id="1.10.1470.10">
    <property type="entry name" value="YjbJ"/>
    <property type="match status" value="1"/>
</dbReference>
<accession>A0A849K981</accession>
<dbReference type="EMBL" id="JABFCS010000001">
    <property type="protein sequence ID" value="NNU42657.1"/>
    <property type="molecule type" value="Genomic_DNA"/>
</dbReference>
<evidence type="ECO:0000313" key="4">
    <source>
        <dbReference type="EMBL" id="NNU42657.1"/>
    </source>
</evidence>
<dbReference type="InterPro" id="IPR050423">
    <property type="entry name" value="UPF0337_stress_rsp"/>
</dbReference>
<dbReference type="PANTHER" id="PTHR34977:SF1">
    <property type="entry name" value="UPF0337 PROTEIN YJBJ"/>
    <property type="match status" value="1"/>
</dbReference>
<organism evidence="4 5">
    <name type="scientific">Ramlibacter montanisoli</name>
    <dbReference type="NCBI Taxonomy" id="2732512"/>
    <lineage>
        <taxon>Bacteria</taxon>
        <taxon>Pseudomonadati</taxon>
        <taxon>Pseudomonadota</taxon>
        <taxon>Betaproteobacteria</taxon>
        <taxon>Burkholderiales</taxon>
        <taxon>Comamonadaceae</taxon>
        <taxon>Ramlibacter</taxon>
    </lineage>
</organism>
<evidence type="ECO:0000259" key="3">
    <source>
        <dbReference type="Pfam" id="PF05532"/>
    </source>
</evidence>
<name>A0A849K981_9BURK</name>
<feature type="compositionally biased region" description="Basic and acidic residues" evidence="2">
    <location>
        <begin position="73"/>
        <end position="91"/>
    </location>
</feature>
<evidence type="ECO:0000256" key="1">
    <source>
        <dbReference type="ARBA" id="ARBA00009129"/>
    </source>
</evidence>
<feature type="region of interest" description="Disordered" evidence="2">
    <location>
        <begin position="47"/>
        <end position="91"/>
    </location>
</feature>
<gene>
    <name evidence="4" type="ORF">HK415_04945</name>
</gene>
<dbReference type="InterPro" id="IPR008462">
    <property type="entry name" value="CsbD"/>
</dbReference>
<dbReference type="SUPFAM" id="SSF69047">
    <property type="entry name" value="Hypothetical protein YjbJ"/>
    <property type="match status" value="1"/>
</dbReference>
<dbReference type="AlphaFoldDB" id="A0A849K981"/>